<comment type="caution">
    <text evidence="2">The sequence shown here is derived from an EMBL/GenBank/DDBJ whole genome shotgun (WGS) entry which is preliminary data.</text>
</comment>
<dbReference type="Proteomes" id="UP001382904">
    <property type="component" value="Unassembled WGS sequence"/>
</dbReference>
<gene>
    <name evidence="2" type="ORF">WKI68_09625</name>
</gene>
<dbReference type="InterPro" id="IPR002711">
    <property type="entry name" value="HNH"/>
</dbReference>
<dbReference type="GO" id="GO:0004519">
    <property type="term" value="F:endonuclease activity"/>
    <property type="evidence" value="ECO:0007669"/>
    <property type="project" value="UniProtKB-KW"/>
</dbReference>
<accession>A0ABU8U1U7</accession>
<keyword evidence="2" id="KW-0540">Nuclease</keyword>
<dbReference type="EMBL" id="JBBKAM010000002">
    <property type="protein sequence ID" value="MEJ8641660.1"/>
    <property type="molecule type" value="Genomic_DNA"/>
</dbReference>
<organism evidence="2 3">
    <name type="scientific">Streptomyces caledonius</name>
    <dbReference type="NCBI Taxonomy" id="3134107"/>
    <lineage>
        <taxon>Bacteria</taxon>
        <taxon>Bacillati</taxon>
        <taxon>Actinomycetota</taxon>
        <taxon>Actinomycetes</taxon>
        <taxon>Kitasatosporales</taxon>
        <taxon>Streptomycetaceae</taxon>
        <taxon>Streptomyces</taxon>
    </lineage>
</organism>
<keyword evidence="2" id="KW-0255">Endonuclease</keyword>
<keyword evidence="3" id="KW-1185">Reference proteome</keyword>
<reference evidence="2 3" key="1">
    <citation type="submission" date="2024-03" db="EMBL/GenBank/DDBJ databases">
        <title>Novel Streptomyces species of biotechnological and ecological value are a feature of Machair soil.</title>
        <authorList>
            <person name="Prole J.R."/>
            <person name="Goodfellow M."/>
            <person name="Allenby N."/>
            <person name="Ward A.C."/>
        </authorList>
    </citation>
    <scope>NUCLEOTIDE SEQUENCE [LARGE SCALE GENOMIC DNA]</scope>
    <source>
        <strain evidence="2 3">MS1.HAVA.3</strain>
    </source>
</reference>
<dbReference type="InterPro" id="IPR003615">
    <property type="entry name" value="HNH_nuc"/>
</dbReference>
<dbReference type="Pfam" id="PF01844">
    <property type="entry name" value="HNH"/>
    <property type="match status" value="1"/>
</dbReference>
<feature type="domain" description="HNH" evidence="1">
    <location>
        <begin position="2"/>
        <end position="34"/>
    </location>
</feature>
<evidence type="ECO:0000259" key="1">
    <source>
        <dbReference type="Pfam" id="PF01844"/>
    </source>
</evidence>
<protein>
    <submittedName>
        <fullName evidence="2">HNH endonuclease</fullName>
    </submittedName>
</protein>
<dbReference type="CDD" id="cd00085">
    <property type="entry name" value="HNHc"/>
    <property type="match status" value="1"/>
</dbReference>
<evidence type="ECO:0000313" key="3">
    <source>
        <dbReference type="Proteomes" id="UP001382904"/>
    </source>
</evidence>
<keyword evidence="2" id="KW-0378">Hydrolase</keyword>
<sequence length="44" mass="5173">MLHEHHFTYRRHGGTDEGTNLRLVHSECHRQHHSGDGKRITQPC</sequence>
<dbReference type="Gene3D" id="1.10.30.50">
    <property type="match status" value="1"/>
</dbReference>
<proteinExistence type="predicted"/>
<name>A0ABU8U1U7_9ACTN</name>
<evidence type="ECO:0000313" key="2">
    <source>
        <dbReference type="EMBL" id="MEJ8641660.1"/>
    </source>
</evidence>